<accession>A0A0F5JBK5</accession>
<dbReference type="InterPro" id="IPR017853">
    <property type="entry name" value="GH"/>
</dbReference>
<dbReference type="GO" id="GO:0030203">
    <property type="term" value="P:glycosaminoglycan metabolic process"/>
    <property type="evidence" value="ECO:0007669"/>
    <property type="project" value="TreeGrafter"/>
</dbReference>
<dbReference type="HOGENOM" id="CLU_405269_0_0_10"/>
<proteinExistence type="inferred from homology"/>
<evidence type="ECO:0000256" key="3">
    <source>
        <dbReference type="ARBA" id="ARBA00012663"/>
    </source>
</evidence>
<dbReference type="InterPro" id="IPR029018">
    <property type="entry name" value="Hex-like_dom2"/>
</dbReference>
<dbReference type="Proteomes" id="UP000033035">
    <property type="component" value="Unassembled WGS sequence"/>
</dbReference>
<dbReference type="EC" id="3.2.1.52" evidence="3"/>
<dbReference type="SUPFAM" id="SSF55545">
    <property type="entry name" value="beta-N-acetylhexosaminidase-like domain"/>
    <property type="match status" value="1"/>
</dbReference>
<evidence type="ECO:0000313" key="11">
    <source>
        <dbReference type="Proteomes" id="UP000033035"/>
    </source>
</evidence>
<feature type="signal peptide" evidence="7">
    <location>
        <begin position="1"/>
        <end position="18"/>
    </location>
</feature>
<dbReference type="Pfam" id="PF00728">
    <property type="entry name" value="Glyco_hydro_20"/>
    <property type="match status" value="1"/>
</dbReference>
<evidence type="ECO:0000256" key="2">
    <source>
        <dbReference type="ARBA" id="ARBA00006285"/>
    </source>
</evidence>
<dbReference type="GO" id="GO:0004563">
    <property type="term" value="F:beta-N-acetylhexosaminidase activity"/>
    <property type="evidence" value="ECO:0007669"/>
    <property type="project" value="UniProtKB-EC"/>
</dbReference>
<dbReference type="EMBL" id="AQHW01000015">
    <property type="protein sequence ID" value="KKB55139.1"/>
    <property type="molecule type" value="Genomic_DNA"/>
</dbReference>
<evidence type="ECO:0000259" key="9">
    <source>
        <dbReference type="Pfam" id="PF02838"/>
    </source>
</evidence>
<keyword evidence="7" id="KW-0732">Signal</keyword>
<dbReference type="AlphaFoldDB" id="A0A0F5JBK5"/>
<organism evidence="10 11">
    <name type="scientific">Parabacteroides gordonii MS-1 = DSM 23371</name>
    <dbReference type="NCBI Taxonomy" id="1203610"/>
    <lineage>
        <taxon>Bacteria</taxon>
        <taxon>Pseudomonadati</taxon>
        <taxon>Bacteroidota</taxon>
        <taxon>Bacteroidia</taxon>
        <taxon>Bacteroidales</taxon>
        <taxon>Tannerellaceae</taxon>
        <taxon>Parabacteroides</taxon>
    </lineage>
</organism>
<dbReference type="PANTHER" id="PTHR22600">
    <property type="entry name" value="BETA-HEXOSAMINIDASE"/>
    <property type="match status" value="1"/>
</dbReference>
<dbReference type="PANTHER" id="PTHR22600:SF57">
    <property type="entry name" value="BETA-N-ACETYLHEXOSAMINIDASE"/>
    <property type="match status" value="1"/>
</dbReference>
<feature type="domain" description="Beta-hexosaminidase bacterial type N-terminal" evidence="9">
    <location>
        <begin position="26"/>
        <end position="142"/>
    </location>
</feature>
<dbReference type="PRINTS" id="PR00738">
    <property type="entry name" value="GLHYDRLASE20"/>
</dbReference>
<evidence type="ECO:0000256" key="7">
    <source>
        <dbReference type="SAM" id="SignalP"/>
    </source>
</evidence>
<name>A0A0F5JBK5_9BACT</name>
<dbReference type="Pfam" id="PF02838">
    <property type="entry name" value="Glyco_hydro_20b"/>
    <property type="match status" value="1"/>
</dbReference>
<keyword evidence="11" id="KW-1185">Reference proteome</keyword>
<dbReference type="InterPro" id="IPR015883">
    <property type="entry name" value="Glyco_hydro_20_cat"/>
</dbReference>
<dbReference type="GO" id="GO:0005975">
    <property type="term" value="P:carbohydrate metabolic process"/>
    <property type="evidence" value="ECO:0007669"/>
    <property type="project" value="InterPro"/>
</dbReference>
<comment type="catalytic activity">
    <reaction evidence="1">
        <text>Hydrolysis of terminal non-reducing N-acetyl-D-hexosamine residues in N-acetyl-beta-D-hexosaminides.</text>
        <dbReference type="EC" id="3.2.1.52"/>
    </reaction>
</comment>
<evidence type="ECO:0000259" key="8">
    <source>
        <dbReference type="Pfam" id="PF00728"/>
    </source>
</evidence>
<dbReference type="Gene3D" id="3.20.20.80">
    <property type="entry name" value="Glycosidases"/>
    <property type="match status" value="1"/>
</dbReference>
<evidence type="ECO:0000313" key="10">
    <source>
        <dbReference type="EMBL" id="KKB55139.1"/>
    </source>
</evidence>
<sequence>MKTALFLSMLLVTGSLLARNLDKTFQLLPQPQSIEIQAGKGWDYGELSYVVADGEAPIPVLGAITNGLPQSERAGKGIHFRLSQTGVPDSPEGYVLEITGKGVTITSRDEAGLFYGCQTLEQLLEDSRDFKKEIPPMKITDYPAIAYRAVHLDTKHHLDRMDYYYRMVDKLARYKINAIIWELEDKLRFTRRPEAGAPNAISKQEMQALCRYAKERNVEISPLVQGLGHAGFILKHHWELRENPASDWEFCPSDPRTYEVQFDLYLDALEAMPYGKYLHVGGDEITAIGIDDRCKATGKSAFELQMIWLKKVCRFAVDHGRTPIFWDDMPLKYAGIWKLALSDKPEDEVAKVWNTDKLDKAIDLFPKECVYMRWKYEDATSPAHQRLLKWYSDKGLKVMGATAASAGDSPFLPRKDTRSEYVRGFSRLVAENHLEGILATAWDDGSPHPETVWRGYIAQGEFGWNPTARDVAAFKKVHAQREYGFRPEENRMVFLDELEKAIFFFDDALVSSGRRNPAWGTTAFTLIGLPDKEHPGAWSETYKEKIDKAKEEAKRYQTIREGVLAAERNALRNRYTLKVYEQTNNLQNYPVRLILALNEYDTAKDEAGRKAAQVKIREVCDYFKVMRKNLESVYSETRFMQQPEGFIADMNHHNHLASKTDNSDWLYLYEIPMMKKVLQWIKE</sequence>
<feature type="chain" id="PRO_5002488976" description="beta-N-acetylhexosaminidase" evidence="7">
    <location>
        <begin position="19"/>
        <end position="683"/>
    </location>
</feature>
<dbReference type="Gene3D" id="3.30.379.10">
    <property type="entry name" value="Chitobiase/beta-hexosaminidase domain 2-like"/>
    <property type="match status" value="1"/>
</dbReference>
<dbReference type="RefSeq" id="WP_028729821.1">
    <property type="nucleotide sequence ID" value="NZ_KE386764.1"/>
</dbReference>
<keyword evidence="5" id="KW-0326">Glycosidase</keyword>
<dbReference type="InterPro" id="IPR015882">
    <property type="entry name" value="HEX_bac_N"/>
</dbReference>
<protein>
    <recommendedName>
        <fullName evidence="3">beta-N-acetylhexosaminidase</fullName>
        <ecNumber evidence="3">3.2.1.52</ecNumber>
    </recommendedName>
</protein>
<dbReference type="STRING" id="1203610.HMPREF1536_02593"/>
<evidence type="ECO:0000256" key="6">
    <source>
        <dbReference type="PIRSR" id="PIRSR625705-1"/>
    </source>
</evidence>
<gene>
    <name evidence="10" type="ORF">HMPREF1536_02593</name>
</gene>
<comment type="similarity">
    <text evidence="2">Belongs to the glycosyl hydrolase 20 family.</text>
</comment>
<evidence type="ECO:0000256" key="5">
    <source>
        <dbReference type="ARBA" id="ARBA00023295"/>
    </source>
</evidence>
<feature type="domain" description="Glycoside hydrolase family 20 catalytic" evidence="8">
    <location>
        <begin position="146"/>
        <end position="361"/>
    </location>
</feature>
<dbReference type="PATRIC" id="fig|1203610.3.peg.2663"/>
<reference evidence="10 11" key="1">
    <citation type="submission" date="2013-04" db="EMBL/GenBank/DDBJ databases">
        <title>The Genome Sequence of Parabacteroides gordonii DSM 23371.</title>
        <authorList>
            <consortium name="The Broad Institute Genomics Platform"/>
            <person name="Earl A."/>
            <person name="Ward D."/>
            <person name="Feldgarden M."/>
            <person name="Gevers D."/>
            <person name="Martens E."/>
            <person name="Sakamoto M."/>
            <person name="Benno Y."/>
            <person name="Suzuki N."/>
            <person name="Matsunaga N."/>
            <person name="Koshihara K."/>
            <person name="Seki M."/>
            <person name="Komiya H."/>
            <person name="Walker B."/>
            <person name="Young S."/>
            <person name="Zeng Q."/>
            <person name="Gargeya S."/>
            <person name="Fitzgerald M."/>
            <person name="Haas B."/>
            <person name="Abouelleil A."/>
            <person name="Allen A.W."/>
            <person name="Alvarado L."/>
            <person name="Arachchi H.M."/>
            <person name="Berlin A.M."/>
            <person name="Chapman S.B."/>
            <person name="Gainer-Dewar J."/>
            <person name="Goldberg J."/>
            <person name="Griggs A."/>
            <person name="Gujja S."/>
            <person name="Hansen M."/>
            <person name="Howarth C."/>
            <person name="Imamovic A."/>
            <person name="Ireland A."/>
            <person name="Larimer J."/>
            <person name="McCowan C."/>
            <person name="Murphy C."/>
            <person name="Pearson M."/>
            <person name="Poon T.W."/>
            <person name="Priest M."/>
            <person name="Roberts A."/>
            <person name="Saif S."/>
            <person name="Shea T."/>
            <person name="Sisk P."/>
            <person name="Sykes S."/>
            <person name="Wortman J."/>
            <person name="Nusbaum C."/>
            <person name="Birren B."/>
        </authorList>
    </citation>
    <scope>NUCLEOTIDE SEQUENCE [LARGE SCALE GENOMIC DNA]</scope>
    <source>
        <strain evidence="10 11">MS-1</strain>
    </source>
</reference>
<evidence type="ECO:0000256" key="1">
    <source>
        <dbReference type="ARBA" id="ARBA00001231"/>
    </source>
</evidence>
<dbReference type="GO" id="GO:0016020">
    <property type="term" value="C:membrane"/>
    <property type="evidence" value="ECO:0007669"/>
    <property type="project" value="TreeGrafter"/>
</dbReference>
<dbReference type="SUPFAM" id="SSF51445">
    <property type="entry name" value="(Trans)glycosidases"/>
    <property type="match status" value="1"/>
</dbReference>
<evidence type="ECO:0000256" key="4">
    <source>
        <dbReference type="ARBA" id="ARBA00022801"/>
    </source>
</evidence>
<feature type="active site" description="Proton donor" evidence="6">
    <location>
        <position position="284"/>
    </location>
</feature>
<keyword evidence="4" id="KW-0378">Hydrolase</keyword>
<dbReference type="InterPro" id="IPR025705">
    <property type="entry name" value="Beta_hexosaminidase_sua/sub"/>
</dbReference>
<comment type="caution">
    <text evidence="10">The sequence shown here is derived from an EMBL/GenBank/DDBJ whole genome shotgun (WGS) entry which is preliminary data.</text>
</comment>